<dbReference type="InterPro" id="IPR006073">
    <property type="entry name" value="GTP-bd"/>
</dbReference>
<dbReference type="PROSITE" id="PS00122">
    <property type="entry name" value="CARBOXYLESTERASE_B_1"/>
    <property type="match status" value="1"/>
</dbReference>
<sequence length="1451" mass="160115">MVSLRLFLLCAVSVSAAQHIPTYGEKISKRGLYIRDQTASSNLTLNAPVVDLGYSRYGGYYDPSFDIFTYRGVRYASKPDRWQLPKRPVPNKAGGKVVWPATQNPPRCPQSPPGPIITDYSFERDAEGDEDCLFLNVFAPANKTKLPVLFWIHGGGYGQDWAANYDFSHMAKTMGNGFVTVVIQYRLGAFGFASSAEIGHFGTPNAGIHDMRFALEWVRDYIHLFGGDPSRVTIAGESAGGGGVMLLAMANDGSDETSLFERLIVSSPYLPTQCNVLQNASALVSMGARWGQWAFLPVTDGKLITKRPTEQLLHGRVNGKAILSGSNANEGTLFVPTDVDTRDKFLARTRLDFPLLTEEDINHVMSLYDIEESPVAEVLYDSNGVTPPFSTSLSSVAKGWLQAAYNLYAEVTFVCPATWLADAFTIGNDSSAALKQAWRYQYSPPPALHDDDLDVLMKDVRGTNDTDGADESAGFRLAFQSMWGRFITTGDPTLPDGILQDVRGLGEDVSAASSSQWARWGPIVKYFPGIGVDRRPLNKFNDGITGDGCTQQIEDVYRASDNEYCSAQVKSSKDEVWLYGFSRGAYVVRAVATLLHAHTLNSKVASSSSDKSVWKRVTRLGPRKNSSDKYSTGGEKYRFALENTQESPVVKFLGLFDTVKKFSDNDEFDISHVSSIQHVRHAMALNEDQQPMSVVSYDSRVDGAPVQEGKRFLQAWFVGAHADMGGGARDDGLSLYPLQWMLTESENEGLITSFDPPLQAQNLIHSPLDLAFPKLPPLIDSADSDRSAKSQPWTYRYSNGLEVTMYDLRLSHDSGSFQEAERNRSRKQTGALTGSHIPRLNRGFFSNWSLGRRAVFEVNDYGKLLGYNADTHDGTIIHPSVYFLLDNYPEIAKSKALDFLKGHLDFYRAHYMIPILNGGEAKSDHWIQEVLPEHSSCRILICGNTGVGKSTLLNKVFGIPMTQESSDERGQHNIENGFESDQHPGIIIHDSEGFQAGNDKELAIFKNFLEKRSGSANVKERLHAIWLCIDTDTDRPVQSALANVLKEVINTAPDVPLIIVGTKKDKFVKLRQLDDDYAEELEKKQHMSAKELELDLLSSREELFKKKFASDPETSVIWPRLDAKFTFVSRNDVDSIKSLVHTTTGSLTEPVVTEAMWAAQVTNIDAKIDQAVEKTLQLLRAAVNTASFGAGFGLTSVVYTTTISHRLCHEIAHGCFGMPEAKVAEIDSILGSLVWANFSAFMKQSLGQAGAIWGSFVALSLTTLVGGIPLALGAPLFEAPAAARMVIKCACDLILVLDQAFLEGGKNVSQEKIRSVATVYMKSKITAAEDRSAANQSRRKIVHEKVNELIPLPSTIGKQAIKKRSTDLAKEAYRRKSPSEYRDVIRSILAKYRLRQTAAEVDSTDTASIGSATLYSESMYPDIPEDQEEMKLFKGDVDVQEVGNGLSRVTI</sequence>
<dbReference type="Gene3D" id="3.40.50.300">
    <property type="entry name" value="P-loop containing nucleotide triphosphate hydrolases"/>
    <property type="match status" value="1"/>
</dbReference>
<dbReference type="Gene3D" id="3.40.50.1820">
    <property type="entry name" value="alpha/beta hydrolase"/>
    <property type="match status" value="2"/>
</dbReference>
<comment type="similarity">
    <text evidence="1">Belongs to the type-B carboxylesterase/lipase family.</text>
</comment>
<dbReference type="InterPro" id="IPR018712">
    <property type="entry name" value="Tle1-like_cat"/>
</dbReference>
<comment type="caution">
    <text evidence="8">The sequence shown here is derived from an EMBL/GenBank/DDBJ whole genome shotgun (WGS) entry which is preliminary data.</text>
</comment>
<evidence type="ECO:0000259" key="7">
    <source>
        <dbReference type="Pfam" id="PF09994"/>
    </source>
</evidence>
<keyword evidence="4" id="KW-0732">Signal</keyword>
<dbReference type="GO" id="GO:0005525">
    <property type="term" value="F:GTP binding"/>
    <property type="evidence" value="ECO:0007669"/>
    <property type="project" value="InterPro"/>
</dbReference>
<accession>A0A4R8PW38</accession>
<feature type="region of interest" description="Disordered" evidence="3">
    <location>
        <begin position="95"/>
        <end position="114"/>
    </location>
</feature>
<evidence type="ECO:0000256" key="2">
    <source>
        <dbReference type="ARBA" id="ARBA00022801"/>
    </source>
</evidence>
<evidence type="ECO:0000259" key="5">
    <source>
        <dbReference type="Pfam" id="PF00135"/>
    </source>
</evidence>
<feature type="signal peptide" evidence="4">
    <location>
        <begin position="1"/>
        <end position="17"/>
    </location>
</feature>
<dbReference type="InterPro" id="IPR050309">
    <property type="entry name" value="Type-B_Carboxylest/Lipase"/>
</dbReference>
<gene>
    <name evidence="8" type="ORF">C8035_v009126</name>
</gene>
<dbReference type="PROSITE" id="PS00941">
    <property type="entry name" value="CARBOXYLESTERASE_B_2"/>
    <property type="match status" value="1"/>
</dbReference>
<dbReference type="Pfam" id="PF01926">
    <property type="entry name" value="MMR_HSR1"/>
    <property type="match status" value="1"/>
</dbReference>
<evidence type="ECO:0000259" key="6">
    <source>
        <dbReference type="Pfam" id="PF01926"/>
    </source>
</evidence>
<dbReference type="InterPro" id="IPR027417">
    <property type="entry name" value="P-loop_NTPase"/>
</dbReference>
<evidence type="ECO:0000313" key="8">
    <source>
        <dbReference type="EMBL" id="TDZ13698.1"/>
    </source>
</evidence>
<dbReference type="InterPro" id="IPR019826">
    <property type="entry name" value="Carboxylesterase_B_AS"/>
</dbReference>
<dbReference type="Pfam" id="PF09994">
    <property type="entry name" value="T6SS_Tle1-like_cat"/>
    <property type="match status" value="1"/>
</dbReference>
<dbReference type="InterPro" id="IPR029058">
    <property type="entry name" value="AB_hydrolase_fold"/>
</dbReference>
<feature type="domain" description="G" evidence="6">
    <location>
        <begin position="938"/>
        <end position="1060"/>
    </location>
</feature>
<protein>
    <submittedName>
        <fullName evidence="8">Secreted lipase</fullName>
    </submittedName>
</protein>
<dbReference type="PANTHER" id="PTHR11559">
    <property type="entry name" value="CARBOXYLESTERASE"/>
    <property type="match status" value="1"/>
</dbReference>
<dbReference type="Pfam" id="PF00135">
    <property type="entry name" value="COesterase"/>
    <property type="match status" value="2"/>
</dbReference>
<dbReference type="EMBL" id="QAPG01010711">
    <property type="protein sequence ID" value="TDZ13698.1"/>
    <property type="molecule type" value="Genomic_DNA"/>
</dbReference>
<evidence type="ECO:0000256" key="4">
    <source>
        <dbReference type="SAM" id="SignalP"/>
    </source>
</evidence>
<evidence type="ECO:0000256" key="3">
    <source>
        <dbReference type="SAM" id="MobiDB-lite"/>
    </source>
</evidence>
<dbReference type="SUPFAM" id="SSF53474">
    <property type="entry name" value="alpha/beta-Hydrolases"/>
    <property type="match status" value="1"/>
</dbReference>
<evidence type="ECO:0000256" key="1">
    <source>
        <dbReference type="ARBA" id="ARBA00005964"/>
    </source>
</evidence>
<feature type="domain" description="Carboxylesterase type B" evidence="5">
    <location>
        <begin position="292"/>
        <end position="494"/>
    </location>
</feature>
<feature type="domain" description="T6SS Phospholipase effector Tle1-like catalytic" evidence="7">
    <location>
        <begin position="523"/>
        <end position="744"/>
    </location>
</feature>
<reference evidence="8 9" key="1">
    <citation type="submission" date="2018-11" db="EMBL/GenBank/DDBJ databases">
        <title>Genome sequence and assembly of Colletotrichum spinosum.</title>
        <authorList>
            <person name="Gan P."/>
            <person name="Shirasu K."/>
        </authorList>
    </citation>
    <scope>NUCLEOTIDE SEQUENCE [LARGE SCALE GENOMIC DNA]</scope>
    <source>
        <strain evidence="8 9">CBS 515.97</strain>
    </source>
</reference>
<organism evidence="8 9">
    <name type="scientific">Colletotrichum spinosum</name>
    <dbReference type="NCBI Taxonomy" id="1347390"/>
    <lineage>
        <taxon>Eukaryota</taxon>
        <taxon>Fungi</taxon>
        <taxon>Dikarya</taxon>
        <taxon>Ascomycota</taxon>
        <taxon>Pezizomycotina</taxon>
        <taxon>Sordariomycetes</taxon>
        <taxon>Hypocreomycetidae</taxon>
        <taxon>Glomerellales</taxon>
        <taxon>Glomerellaceae</taxon>
        <taxon>Colletotrichum</taxon>
        <taxon>Colletotrichum orbiculare species complex</taxon>
    </lineage>
</organism>
<evidence type="ECO:0000313" key="9">
    <source>
        <dbReference type="Proteomes" id="UP000295083"/>
    </source>
</evidence>
<dbReference type="CDD" id="cd00882">
    <property type="entry name" value="Ras_like_GTPase"/>
    <property type="match status" value="1"/>
</dbReference>
<proteinExistence type="inferred from homology"/>
<dbReference type="Proteomes" id="UP000295083">
    <property type="component" value="Unassembled WGS sequence"/>
</dbReference>
<keyword evidence="2" id="KW-0378">Hydrolase</keyword>
<name>A0A4R8PW38_9PEZI</name>
<feature type="domain" description="Carboxylesterase type B" evidence="5">
    <location>
        <begin position="67"/>
        <end position="276"/>
    </location>
</feature>
<dbReference type="InterPro" id="IPR002018">
    <property type="entry name" value="CarbesteraseB"/>
</dbReference>
<dbReference type="InterPro" id="IPR019819">
    <property type="entry name" value="Carboxylesterase_B_CS"/>
</dbReference>
<dbReference type="GO" id="GO:0016787">
    <property type="term" value="F:hydrolase activity"/>
    <property type="evidence" value="ECO:0007669"/>
    <property type="project" value="UniProtKB-KW"/>
</dbReference>
<keyword evidence="9" id="KW-1185">Reference proteome</keyword>
<feature type="chain" id="PRO_5020241631" evidence="4">
    <location>
        <begin position="18"/>
        <end position="1451"/>
    </location>
</feature>
<dbReference type="SUPFAM" id="SSF52540">
    <property type="entry name" value="P-loop containing nucleoside triphosphate hydrolases"/>
    <property type="match status" value="1"/>
</dbReference>